<dbReference type="SUPFAM" id="SSF54862">
    <property type="entry name" value="4Fe-4S ferredoxins"/>
    <property type="match status" value="1"/>
</dbReference>
<evidence type="ECO:0000313" key="16">
    <source>
        <dbReference type="EMBL" id="ABD69991.1"/>
    </source>
</evidence>
<dbReference type="PROSITE" id="PS51379">
    <property type="entry name" value="4FE4S_FER_2"/>
    <property type="match status" value="1"/>
</dbReference>
<evidence type="ECO:0000256" key="1">
    <source>
        <dbReference type="ARBA" id="ARBA00001974"/>
    </source>
</evidence>
<evidence type="ECO:0000256" key="2">
    <source>
        <dbReference type="ARBA" id="ARBA00002819"/>
    </source>
</evidence>
<keyword evidence="6 14" id="KW-0479">Metal-binding</keyword>
<dbReference type="InterPro" id="IPR049398">
    <property type="entry name" value="ETF-QO/FixC_UQ-bd"/>
</dbReference>
<dbReference type="eggNOG" id="COG2440">
    <property type="taxonomic scope" value="Bacteria"/>
</dbReference>
<dbReference type="EMBL" id="CP000267">
    <property type="protein sequence ID" value="ABD69991.1"/>
    <property type="molecule type" value="Genomic_DNA"/>
</dbReference>
<evidence type="ECO:0000256" key="12">
    <source>
        <dbReference type="ARBA" id="ARBA00023075"/>
    </source>
</evidence>
<evidence type="ECO:0000313" key="17">
    <source>
        <dbReference type="Proteomes" id="UP000008332"/>
    </source>
</evidence>
<dbReference type="Gene3D" id="3.30.70.20">
    <property type="match status" value="1"/>
</dbReference>
<dbReference type="GO" id="GO:0046872">
    <property type="term" value="F:metal ion binding"/>
    <property type="evidence" value="ECO:0007669"/>
    <property type="project" value="UniProtKB-KW"/>
</dbReference>
<dbReference type="InterPro" id="IPR040156">
    <property type="entry name" value="ETF-QO"/>
</dbReference>
<keyword evidence="3 14" id="KW-0813">Transport</keyword>
<dbReference type="Pfam" id="PF21162">
    <property type="entry name" value="ETFQO_UQ-bd"/>
    <property type="match status" value="1"/>
</dbReference>
<dbReference type="AlphaFoldDB" id="Q21W62"/>
<dbReference type="Pfam" id="PF05187">
    <property type="entry name" value="Fer4_ETF_QO"/>
    <property type="match status" value="1"/>
</dbReference>
<dbReference type="SUPFAM" id="SSF54373">
    <property type="entry name" value="FAD-linked reductases, C-terminal domain"/>
    <property type="match status" value="1"/>
</dbReference>
<dbReference type="EC" id="1.5.5.1" evidence="14"/>
<comment type="cofactor">
    <cofactor evidence="1 14">
        <name>FAD</name>
        <dbReference type="ChEBI" id="CHEBI:57692"/>
    </cofactor>
</comment>
<evidence type="ECO:0000256" key="14">
    <source>
        <dbReference type="RuleBase" id="RU366068"/>
    </source>
</evidence>
<dbReference type="Proteomes" id="UP000008332">
    <property type="component" value="Chromosome"/>
</dbReference>
<dbReference type="InterPro" id="IPR007859">
    <property type="entry name" value="ETF-QO/FixX_C"/>
</dbReference>
<keyword evidence="17" id="KW-1185">Reference proteome</keyword>
<evidence type="ECO:0000256" key="9">
    <source>
        <dbReference type="ARBA" id="ARBA00023002"/>
    </source>
</evidence>
<dbReference type="InterPro" id="IPR017896">
    <property type="entry name" value="4Fe4S_Fe-S-bd"/>
</dbReference>
<accession>Q21W62</accession>
<evidence type="ECO:0000256" key="3">
    <source>
        <dbReference type="ARBA" id="ARBA00022448"/>
    </source>
</evidence>
<proteinExistence type="predicted"/>
<comment type="cofactor">
    <cofactor evidence="14">
        <name>[4Fe-4S] cluster</name>
        <dbReference type="ChEBI" id="CHEBI:49883"/>
    </cofactor>
    <text evidence="14">Binds 1 [4Fe-4S] cluster.</text>
</comment>
<dbReference type="GO" id="GO:0004174">
    <property type="term" value="F:electron-transferring-flavoprotein dehydrogenase activity"/>
    <property type="evidence" value="ECO:0007669"/>
    <property type="project" value="UniProtKB-UniRule"/>
</dbReference>
<comment type="catalytic activity">
    <reaction evidence="13 14">
        <text>a ubiquinone + reduced [electron-transfer flavoprotein] = a ubiquinol + oxidized [electron-transfer flavoprotein] + H(+)</text>
        <dbReference type="Rhea" id="RHEA:24052"/>
        <dbReference type="Rhea" id="RHEA-COMP:9565"/>
        <dbReference type="Rhea" id="RHEA-COMP:9566"/>
        <dbReference type="Rhea" id="RHEA-COMP:10685"/>
        <dbReference type="Rhea" id="RHEA-COMP:10686"/>
        <dbReference type="ChEBI" id="CHEBI:15378"/>
        <dbReference type="ChEBI" id="CHEBI:16389"/>
        <dbReference type="ChEBI" id="CHEBI:17976"/>
        <dbReference type="ChEBI" id="CHEBI:57692"/>
        <dbReference type="ChEBI" id="CHEBI:58307"/>
        <dbReference type="EC" id="1.5.5.1"/>
    </reaction>
</comment>
<evidence type="ECO:0000259" key="15">
    <source>
        <dbReference type="PROSITE" id="PS51379"/>
    </source>
</evidence>
<keyword evidence="12 14" id="KW-0830">Ubiquinone</keyword>
<dbReference type="PANTHER" id="PTHR10617">
    <property type="entry name" value="ELECTRON TRANSFER FLAVOPROTEIN-UBIQUINONE OXIDOREDUCTASE"/>
    <property type="match status" value="1"/>
</dbReference>
<keyword evidence="11 14" id="KW-0411">Iron-sulfur</keyword>
<evidence type="ECO:0000256" key="13">
    <source>
        <dbReference type="ARBA" id="ARBA00052682"/>
    </source>
</evidence>
<dbReference type="STRING" id="338969.Rfer_2269"/>
<evidence type="ECO:0000256" key="8">
    <source>
        <dbReference type="ARBA" id="ARBA00022982"/>
    </source>
</evidence>
<dbReference type="Gene3D" id="3.30.9.90">
    <property type="match status" value="1"/>
</dbReference>
<keyword evidence="9 14" id="KW-0560">Oxidoreductase</keyword>
<keyword evidence="8 14" id="KW-0249">Electron transport</keyword>
<keyword evidence="10 14" id="KW-0408">Iron</keyword>
<gene>
    <name evidence="16" type="ordered locus">Rfer_2269</name>
</gene>
<dbReference type="InterPro" id="IPR036188">
    <property type="entry name" value="FAD/NAD-bd_sf"/>
</dbReference>
<evidence type="ECO:0000256" key="5">
    <source>
        <dbReference type="ARBA" id="ARBA00022630"/>
    </source>
</evidence>
<dbReference type="Pfam" id="PF01266">
    <property type="entry name" value="DAO"/>
    <property type="match status" value="1"/>
</dbReference>
<sequence length="587" mass="64316">MGHPKPWSCSVRPDLDEIYGPRNSMTNQEILAQFGPREAMEYDVVVVGGGVAGLSTAIRLKQLATEKGQELSVVVLEKGAEPGAHILSGAIMDPIAMNELFPDWKAMGAPLNQPVTDDAMMFLSETSGYRTPNFLLPKCSHNHGNYIISLGELTRWLATQAENMGVEIFPGFAAAEVLYTEQGAVRGVATGNMGVNKEGEPGENFQIGMELLAKYTIFAEGSRGHLGRQLIAKYKLDEGCDPQSYGLGIKEVWEVDPSRHQPGFAMHTAGWPLDNSTYGGSFMYHMGDNKIALGFITGLNYQNPFLSPFEEFQRWKTHPNVRWYFENDKGEVTAKRLAYGARTITAGGLLALPKTVFPGGALVGCEAGFLNVSRIKGSHTAIKTGMLAAEAAFEAVTAGRQHDELSAYPEAFENSWVYTELNKSRNFKAWFKYGLRISTLMNGFEQFGLGGNMPWTIHRDKPDHAYLKPAAECQPIVYPKPDGKLTFDRLSSVFIGNVNHEENQPAHLTLKDASVPVAINLAKFAGPEARYCPAGVYEFVKNDDGTDRLQINASNCVHCKTCDIKDPTQNIVWVTPEGGGGPNYAGM</sequence>
<keyword evidence="7 14" id="KW-0274">FAD</keyword>
<comment type="function">
    <text evidence="2 14">Accepts electrons from ETF and reduces ubiquinone.</text>
</comment>
<name>Q21W62_ALBFT</name>
<dbReference type="SUPFAM" id="SSF51905">
    <property type="entry name" value="FAD/NAD(P)-binding domain"/>
    <property type="match status" value="1"/>
</dbReference>
<keyword evidence="5 14" id="KW-0285">Flavoprotein</keyword>
<evidence type="ECO:0000256" key="10">
    <source>
        <dbReference type="ARBA" id="ARBA00023004"/>
    </source>
</evidence>
<evidence type="ECO:0000256" key="6">
    <source>
        <dbReference type="ARBA" id="ARBA00022723"/>
    </source>
</evidence>
<dbReference type="GO" id="GO:0051539">
    <property type="term" value="F:4 iron, 4 sulfur cluster binding"/>
    <property type="evidence" value="ECO:0007669"/>
    <property type="project" value="UniProtKB-UniRule"/>
</dbReference>
<reference evidence="17" key="1">
    <citation type="submission" date="2006-02" db="EMBL/GenBank/DDBJ databases">
        <title>Complete sequence of chromosome of Rhodoferax ferrireducens DSM 15236.</title>
        <authorList>
            <person name="Copeland A."/>
            <person name="Lucas S."/>
            <person name="Lapidus A."/>
            <person name="Barry K."/>
            <person name="Detter J.C."/>
            <person name="Glavina del Rio T."/>
            <person name="Hammon N."/>
            <person name="Israni S."/>
            <person name="Pitluck S."/>
            <person name="Brettin T."/>
            <person name="Bruce D."/>
            <person name="Han C."/>
            <person name="Tapia R."/>
            <person name="Gilna P."/>
            <person name="Kiss H."/>
            <person name="Schmutz J."/>
            <person name="Larimer F."/>
            <person name="Land M."/>
            <person name="Kyrpides N."/>
            <person name="Ivanova N."/>
            <person name="Richardson P."/>
        </authorList>
    </citation>
    <scope>NUCLEOTIDE SEQUENCE [LARGE SCALE GENOMIC DNA]</scope>
    <source>
        <strain evidence="17">ATCC BAA-621 / DSM 15236 / T118</strain>
    </source>
</reference>
<dbReference type="FunFam" id="3.30.70.20:FF:000012">
    <property type="entry name" value="Electron transfer flavoprotein-ubiquinone oxidoreductase, mitochondrial"/>
    <property type="match status" value="1"/>
</dbReference>
<evidence type="ECO:0000256" key="4">
    <source>
        <dbReference type="ARBA" id="ARBA00022485"/>
    </source>
</evidence>
<dbReference type="HOGENOM" id="CLU_009667_4_1_4"/>
<organism evidence="16 17">
    <name type="scientific">Albidiferax ferrireducens (strain ATCC BAA-621 / DSM 15236 / T118)</name>
    <name type="common">Rhodoferax ferrireducens</name>
    <dbReference type="NCBI Taxonomy" id="338969"/>
    <lineage>
        <taxon>Bacteria</taxon>
        <taxon>Pseudomonadati</taxon>
        <taxon>Pseudomonadota</taxon>
        <taxon>Betaproteobacteria</taxon>
        <taxon>Burkholderiales</taxon>
        <taxon>Comamonadaceae</taxon>
        <taxon>Rhodoferax</taxon>
    </lineage>
</organism>
<evidence type="ECO:0000256" key="7">
    <source>
        <dbReference type="ARBA" id="ARBA00022827"/>
    </source>
</evidence>
<dbReference type="InterPro" id="IPR006076">
    <property type="entry name" value="FAD-dep_OxRdtase"/>
</dbReference>
<dbReference type="KEGG" id="rfr:Rfer_2269"/>
<feature type="domain" description="4Fe-4S ferredoxin-type" evidence="15">
    <location>
        <begin position="547"/>
        <end position="576"/>
    </location>
</feature>
<evidence type="ECO:0000256" key="11">
    <source>
        <dbReference type="ARBA" id="ARBA00023014"/>
    </source>
</evidence>
<protein>
    <recommendedName>
        <fullName evidence="14">Electron transfer flavoprotein-ubiquinone oxidoreductase</fullName>
        <shortName evidence="14">ETF-QO</shortName>
        <ecNumber evidence="14">1.5.5.1</ecNumber>
    </recommendedName>
</protein>
<dbReference type="eggNOG" id="COG0644">
    <property type="taxonomic scope" value="Bacteria"/>
</dbReference>
<keyword evidence="4" id="KW-0004">4Fe-4S</keyword>
<dbReference type="Gene3D" id="3.50.50.60">
    <property type="entry name" value="FAD/NAD(P)-binding domain"/>
    <property type="match status" value="1"/>
</dbReference>
<dbReference type="PANTHER" id="PTHR10617:SF107">
    <property type="entry name" value="ELECTRON TRANSFER FLAVOPROTEIN-UBIQUINONE OXIDOREDUCTASE, MITOCHONDRIAL"/>
    <property type="match status" value="1"/>
</dbReference>